<name>A0AAE3H521_9BACT</name>
<gene>
    <name evidence="2" type="ORF">EGI31_18340</name>
</gene>
<keyword evidence="1" id="KW-0472">Membrane</keyword>
<dbReference type="Proteomes" id="UP001204144">
    <property type="component" value="Unassembled WGS sequence"/>
</dbReference>
<comment type="caution">
    <text evidence="2">The sequence shown here is derived from an EMBL/GenBank/DDBJ whole genome shotgun (WGS) entry which is preliminary data.</text>
</comment>
<sequence length="172" mass="19733">MKSKVLLYFAILSVGEFFIIFNKNVIFLKLGIFFYLLSKFILLLLLKNSLKDFQLVTIWDSIKIIGPQLVSFALGFLIYNNADLDISLSVLVIIYAVLSALIFSYIFYFKNFVGMRFIVIGLILITIHESFGGLNFFNSYIDKDFVISFILISAGKYFLGLGFWKSRIASQH</sequence>
<feature type="transmembrane region" description="Helical" evidence="1">
    <location>
        <begin position="5"/>
        <end position="21"/>
    </location>
</feature>
<reference evidence="2 3" key="1">
    <citation type="submission" date="2018-11" db="EMBL/GenBank/DDBJ databases">
        <title>Novel bacteria species description.</title>
        <authorList>
            <person name="Han J.-H."/>
        </authorList>
    </citation>
    <scope>NUCLEOTIDE SEQUENCE [LARGE SCALE GENOMIC DNA]</scope>
    <source>
        <strain evidence="2 3">KCTC23259</strain>
    </source>
</reference>
<feature type="transmembrane region" description="Helical" evidence="1">
    <location>
        <begin position="145"/>
        <end position="164"/>
    </location>
</feature>
<keyword evidence="1" id="KW-0812">Transmembrane</keyword>
<organism evidence="2 3">
    <name type="scientific">Lacihabitans soyangensis</name>
    <dbReference type="NCBI Taxonomy" id="869394"/>
    <lineage>
        <taxon>Bacteria</taxon>
        <taxon>Pseudomonadati</taxon>
        <taxon>Bacteroidota</taxon>
        <taxon>Cytophagia</taxon>
        <taxon>Cytophagales</taxon>
        <taxon>Leadbetterellaceae</taxon>
        <taxon>Lacihabitans</taxon>
    </lineage>
</organism>
<evidence type="ECO:0000256" key="1">
    <source>
        <dbReference type="SAM" id="Phobius"/>
    </source>
</evidence>
<accession>A0AAE3H521</accession>
<feature type="transmembrane region" description="Helical" evidence="1">
    <location>
        <begin position="86"/>
        <end position="108"/>
    </location>
</feature>
<dbReference type="RefSeq" id="WP_255038581.1">
    <property type="nucleotide sequence ID" value="NZ_RJUF01000177.1"/>
</dbReference>
<feature type="transmembrane region" description="Helical" evidence="1">
    <location>
        <begin position="115"/>
        <end position="133"/>
    </location>
</feature>
<dbReference type="AlphaFoldDB" id="A0AAE3H521"/>
<protein>
    <submittedName>
        <fullName evidence="2">Uncharacterized protein</fullName>
    </submittedName>
</protein>
<feature type="transmembrane region" description="Helical" evidence="1">
    <location>
        <begin position="27"/>
        <end position="46"/>
    </location>
</feature>
<dbReference type="EMBL" id="RJUF01000177">
    <property type="protein sequence ID" value="MCP9764898.1"/>
    <property type="molecule type" value="Genomic_DNA"/>
</dbReference>
<keyword evidence="3" id="KW-1185">Reference proteome</keyword>
<proteinExistence type="predicted"/>
<evidence type="ECO:0000313" key="3">
    <source>
        <dbReference type="Proteomes" id="UP001204144"/>
    </source>
</evidence>
<evidence type="ECO:0000313" key="2">
    <source>
        <dbReference type="EMBL" id="MCP9764898.1"/>
    </source>
</evidence>
<keyword evidence="1" id="KW-1133">Transmembrane helix</keyword>